<dbReference type="RefSeq" id="XP_020116304.1">
    <property type="nucleotide sequence ID" value="XM_020263470.1"/>
</dbReference>
<dbReference type="GO" id="GO:0008270">
    <property type="term" value="F:zinc ion binding"/>
    <property type="evidence" value="ECO:0007669"/>
    <property type="project" value="UniProtKB-KW"/>
</dbReference>
<dbReference type="GO" id="GO:0005634">
    <property type="term" value="C:nucleus"/>
    <property type="evidence" value="ECO:0007669"/>
    <property type="project" value="UniProtKB-SubCell"/>
</dbReference>
<dbReference type="EMBL" id="LFMY01000015">
    <property type="protein sequence ID" value="OKL56183.1"/>
    <property type="molecule type" value="Genomic_DNA"/>
</dbReference>
<evidence type="ECO:0000313" key="13">
    <source>
        <dbReference type="Proteomes" id="UP000214365"/>
    </source>
</evidence>
<evidence type="ECO:0000256" key="4">
    <source>
        <dbReference type="ARBA" id="ARBA00022679"/>
    </source>
</evidence>
<dbReference type="InterPro" id="IPR026846">
    <property type="entry name" value="Nse2(Mms21)"/>
</dbReference>
<evidence type="ECO:0000256" key="6">
    <source>
        <dbReference type="ARBA" id="ARBA00022771"/>
    </source>
</evidence>
<feature type="compositionally biased region" description="Acidic residues" evidence="10">
    <location>
        <begin position="463"/>
        <end position="472"/>
    </location>
</feature>
<dbReference type="GO" id="GO:0000724">
    <property type="term" value="P:double-strand break repair via homologous recombination"/>
    <property type="evidence" value="ECO:0007669"/>
    <property type="project" value="InterPro"/>
</dbReference>
<proteinExistence type="inferred from homology"/>
<reference evidence="12 13" key="1">
    <citation type="submission" date="2015-06" db="EMBL/GenBank/DDBJ databases">
        <title>Talaromyces atroroseus IBT 11181 draft genome.</title>
        <authorList>
            <person name="Rasmussen K.B."/>
            <person name="Rasmussen S."/>
            <person name="Petersen B."/>
            <person name="Sicheritz-Ponten T."/>
            <person name="Mortensen U.H."/>
            <person name="Thrane U."/>
        </authorList>
    </citation>
    <scope>NUCLEOTIDE SEQUENCE [LARGE SCALE GENOMIC DNA]</scope>
    <source>
        <strain evidence="12 13">IBT 11181</strain>
    </source>
</reference>
<evidence type="ECO:0000256" key="7">
    <source>
        <dbReference type="ARBA" id="ARBA00022786"/>
    </source>
</evidence>
<dbReference type="Gene3D" id="3.30.40.10">
    <property type="entry name" value="Zinc/RING finger domain, C3HC4 (zinc finger)"/>
    <property type="match status" value="1"/>
</dbReference>
<keyword evidence="4" id="KW-0808">Transferase</keyword>
<keyword evidence="5" id="KW-0479">Metal-binding</keyword>
<feature type="domain" description="SP-RING-type" evidence="11">
    <location>
        <begin position="287"/>
        <end position="367"/>
    </location>
</feature>
<dbReference type="PANTHER" id="PTHR21330:SF1">
    <property type="entry name" value="E3 SUMO-PROTEIN LIGASE NSE2"/>
    <property type="match status" value="1"/>
</dbReference>
<feature type="compositionally biased region" description="Polar residues" evidence="10">
    <location>
        <begin position="1"/>
        <end position="33"/>
    </location>
</feature>
<dbReference type="InterPro" id="IPR013083">
    <property type="entry name" value="Znf_RING/FYVE/PHD"/>
</dbReference>
<feature type="region of interest" description="Disordered" evidence="10">
    <location>
        <begin position="393"/>
        <end position="472"/>
    </location>
</feature>
<evidence type="ECO:0000313" key="12">
    <source>
        <dbReference type="EMBL" id="OKL56183.1"/>
    </source>
</evidence>
<dbReference type="SUPFAM" id="SSF57850">
    <property type="entry name" value="RING/U-box"/>
    <property type="match status" value="1"/>
</dbReference>
<evidence type="ECO:0000256" key="1">
    <source>
        <dbReference type="ARBA" id="ARBA00004123"/>
    </source>
</evidence>
<feature type="region of interest" description="Disordered" evidence="10">
    <location>
        <begin position="1"/>
        <end position="43"/>
    </location>
</feature>
<name>A0A1Q5Q7J8_TALAT</name>
<evidence type="ECO:0000256" key="3">
    <source>
        <dbReference type="ARBA" id="ARBA00008212"/>
    </source>
</evidence>
<feature type="compositionally biased region" description="Acidic residues" evidence="10">
    <location>
        <begin position="419"/>
        <end position="437"/>
    </location>
</feature>
<evidence type="ECO:0000259" key="11">
    <source>
        <dbReference type="Pfam" id="PF11789"/>
    </source>
</evidence>
<protein>
    <recommendedName>
        <fullName evidence="11">SP-RING-type domain-containing protein</fullName>
    </recommendedName>
</protein>
<dbReference type="Pfam" id="PF11789">
    <property type="entry name" value="zf-Nse"/>
    <property type="match status" value="1"/>
</dbReference>
<comment type="pathway">
    <text evidence="2">Protein modification; protein sumoylation.</text>
</comment>
<dbReference type="CDD" id="cd16651">
    <property type="entry name" value="SPL-RING_NSE2"/>
    <property type="match status" value="1"/>
</dbReference>
<comment type="caution">
    <text evidence="12">The sequence shown here is derived from an EMBL/GenBank/DDBJ whole genome shotgun (WGS) entry which is preliminary data.</text>
</comment>
<feature type="compositionally biased region" description="Acidic residues" evidence="10">
    <location>
        <begin position="170"/>
        <end position="192"/>
    </location>
</feature>
<dbReference type="GO" id="GO:0061665">
    <property type="term" value="F:SUMO ligase activity"/>
    <property type="evidence" value="ECO:0007669"/>
    <property type="project" value="TreeGrafter"/>
</dbReference>
<dbReference type="OrthoDB" id="756301at2759"/>
<dbReference type="GO" id="GO:0016925">
    <property type="term" value="P:protein sumoylation"/>
    <property type="evidence" value="ECO:0007669"/>
    <property type="project" value="UniProtKB-UniPathway"/>
</dbReference>
<comment type="similarity">
    <text evidence="3">Belongs to the NSE2 family.</text>
</comment>
<keyword evidence="9" id="KW-0539">Nucleus</keyword>
<dbReference type="GeneID" id="31008323"/>
<sequence length="472" mass="52513">MASSIASTSSRQPRMRSLNAQPTASSSRASNRPATPEYEPLSMPLTATAQRALESLLLSKQFRMVKGHIQQATDKLTEIAGEANERATDARHRFNASSSRGKKATKAEMKATTAQLEERMRGLVDAEYKLGGLHAAVQELTQNAQAAGAALNATRRRARLRERVGRRDADGDEEMDAAEDEEDEDEDEDEDMAPTLVPSQVLAEKLETHKAQWESQSLTERYSSNNTYVGFYRIVHDAKHPGNETPPVPHPSTWFNHLEQRQIPPASSSSSRTTAAFNNQARHQDRDDVEIERERISLKCPLTLRTFEDPVKNSKCVHSFERMAIQDMIKASPMTIPAGPNDFQGGGAAGRNARARRVRAAPCPVCSEALTLNDLEPDLVLLRRVRRARAAELREQEEAEFGGGRRKGLHGRSSGVTIDSDDSDDDDDDDDSESEEDREARQVQEQERIRIKRERSSRAPTAADDESEDSND</sequence>
<evidence type="ECO:0000256" key="8">
    <source>
        <dbReference type="ARBA" id="ARBA00022833"/>
    </source>
</evidence>
<evidence type="ECO:0000256" key="9">
    <source>
        <dbReference type="ARBA" id="ARBA00023242"/>
    </source>
</evidence>
<evidence type="ECO:0000256" key="2">
    <source>
        <dbReference type="ARBA" id="ARBA00004718"/>
    </source>
</evidence>
<evidence type="ECO:0000256" key="5">
    <source>
        <dbReference type="ARBA" id="ARBA00022723"/>
    </source>
</evidence>
<keyword evidence="6" id="KW-0863">Zinc-finger</keyword>
<dbReference type="InterPro" id="IPR004181">
    <property type="entry name" value="Znf_MIZ"/>
</dbReference>
<dbReference type="PANTHER" id="PTHR21330">
    <property type="entry name" value="E3 SUMO-PROTEIN LIGASE NSE2"/>
    <property type="match status" value="1"/>
</dbReference>
<comment type="subcellular location">
    <subcellularLocation>
        <location evidence="1">Nucleus</location>
    </subcellularLocation>
</comment>
<accession>A0A1Q5Q7J8</accession>
<keyword evidence="8" id="KW-0862">Zinc</keyword>
<dbReference type="UniPathway" id="UPA00886"/>
<keyword evidence="7" id="KW-0833">Ubl conjugation pathway</keyword>
<keyword evidence="13" id="KW-1185">Reference proteome</keyword>
<gene>
    <name evidence="12" type="ORF">UA08_08567</name>
</gene>
<dbReference type="GO" id="GO:0030915">
    <property type="term" value="C:Smc5-Smc6 complex"/>
    <property type="evidence" value="ECO:0007669"/>
    <property type="project" value="InterPro"/>
</dbReference>
<dbReference type="Proteomes" id="UP000214365">
    <property type="component" value="Unassembled WGS sequence"/>
</dbReference>
<feature type="region of interest" description="Disordered" evidence="10">
    <location>
        <begin position="162"/>
        <end position="192"/>
    </location>
</feature>
<feature type="compositionally biased region" description="Basic and acidic residues" evidence="10">
    <location>
        <begin position="438"/>
        <end position="457"/>
    </location>
</feature>
<evidence type="ECO:0000256" key="10">
    <source>
        <dbReference type="SAM" id="MobiDB-lite"/>
    </source>
</evidence>
<feature type="region of interest" description="Disordered" evidence="10">
    <location>
        <begin position="264"/>
        <end position="289"/>
    </location>
</feature>
<organism evidence="12 13">
    <name type="scientific">Talaromyces atroroseus</name>
    <dbReference type="NCBI Taxonomy" id="1441469"/>
    <lineage>
        <taxon>Eukaryota</taxon>
        <taxon>Fungi</taxon>
        <taxon>Dikarya</taxon>
        <taxon>Ascomycota</taxon>
        <taxon>Pezizomycotina</taxon>
        <taxon>Eurotiomycetes</taxon>
        <taxon>Eurotiomycetidae</taxon>
        <taxon>Eurotiales</taxon>
        <taxon>Trichocomaceae</taxon>
        <taxon>Talaromyces</taxon>
        <taxon>Talaromyces sect. Trachyspermi</taxon>
    </lineage>
</organism>
<dbReference type="STRING" id="1441469.A0A1Q5Q7J8"/>
<feature type="compositionally biased region" description="Polar residues" evidence="10">
    <location>
        <begin position="272"/>
        <end position="281"/>
    </location>
</feature>
<dbReference type="AlphaFoldDB" id="A0A1Q5Q7J8"/>